<evidence type="ECO:0000313" key="1">
    <source>
        <dbReference type="EMBL" id="PNH10451.1"/>
    </source>
</evidence>
<dbReference type="Proteomes" id="UP000236333">
    <property type="component" value="Unassembled WGS sequence"/>
</dbReference>
<sequence length="151" mass="16560">HAHTFLVSLQPPTMIIMVMTLDVASRLGMPSTSAVSIQPAWASTVMGGTRPQAHQIWPPQACACMQRLKQHAHSFLVSLQPPTMIIMVMTLDVESRLGMPSTSAVSIQPAWASTVMGGTRPQAHQIWPPQACACTLRPKQVSWCQYVRMRG</sequence>
<comment type="caution">
    <text evidence="1">The sequence shown here is derived from an EMBL/GenBank/DDBJ whole genome shotgun (WGS) entry which is preliminary data.</text>
</comment>
<keyword evidence="2" id="KW-1185">Reference proteome</keyword>
<dbReference type="EMBL" id="PGGS01000056">
    <property type="protein sequence ID" value="PNH10451.1"/>
    <property type="molecule type" value="Genomic_DNA"/>
</dbReference>
<dbReference type="AlphaFoldDB" id="A0A2J8AD55"/>
<gene>
    <name evidence="1" type="ORF">TSOC_002815</name>
</gene>
<proteinExistence type="predicted"/>
<reference evidence="1 2" key="1">
    <citation type="journal article" date="2017" name="Mol. Biol. Evol.">
        <title>The 4-celled Tetrabaena socialis nuclear genome reveals the essential components for genetic control of cell number at the origin of multicellularity in the volvocine lineage.</title>
        <authorList>
            <person name="Featherston J."/>
            <person name="Arakaki Y."/>
            <person name="Hanschen E.R."/>
            <person name="Ferris P.J."/>
            <person name="Michod R.E."/>
            <person name="Olson B.J.S.C."/>
            <person name="Nozaki H."/>
            <person name="Durand P.M."/>
        </authorList>
    </citation>
    <scope>NUCLEOTIDE SEQUENCE [LARGE SCALE GENOMIC DNA]</scope>
    <source>
        <strain evidence="1 2">NIES-571</strain>
    </source>
</reference>
<feature type="non-terminal residue" evidence="1">
    <location>
        <position position="151"/>
    </location>
</feature>
<accession>A0A2J8AD55</accession>
<name>A0A2J8AD55_9CHLO</name>
<feature type="non-terminal residue" evidence="1">
    <location>
        <position position="1"/>
    </location>
</feature>
<protein>
    <submittedName>
        <fullName evidence="1">Uncharacterized protein</fullName>
    </submittedName>
</protein>
<organism evidence="1 2">
    <name type="scientific">Tetrabaena socialis</name>
    <dbReference type="NCBI Taxonomy" id="47790"/>
    <lineage>
        <taxon>Eukaryota</taxon>
        <taxon>Viridiplantae</taxon>
        <taxon>Chlorophyta</taxon>
        <taxon>core chlorophytes</taxon>
        <taxon>Chlorophyceae</taxon>
        <taxon>CS clade</taxon>
        <taxon>Chlamydomonadales</taxon>
        <taxon>Tetrabaenaceae</taxon>
        <taxon>Tetrabaena</taxon>
    </lineage>
</organism>
<evidence type="ECO:0000313" key="2">
    <source>
        <dbReference type="Proteomes" id="UP000236333"/>
    </source>
</evidence>